<comment type="caution">
    <text evidence="2">The sequence shown here is derived from an EMBL/GenBank/DDBJ whole genome shotgun (WGS) entry which is preliminary data.</text>
</comment>
<evidence type="ECO:0000259" key="1">
    <source>
        <dbReference type="Pfam" id="PF01323"/>
    </source>
</evidence>
<dbReference type="Proteomes" id="UP000248863">
    <property type="component" value="Unassembled WGS sequence"/>
</dbReference>
<dbReference type="OrthoDB" id="9799122at2"/>
<dbReference type="GO" id="GO:0016491">
    <property type="term" value="F:oxidoreductase activity"/>
    <property type="evidence" value="ECO:0007669"/>
    <property type="project" value="InterPro"/>
</dbReference>
<dbReference type="PANTHER" id="PTHR13887:SF41">
    <property type="entry name" value="THIOREDOXIN SUPERFAMILY PROTEIN"/>
    <property type="match status" value="1"/>
</dbReference>
<feature type="domain" description="DSBA-like thioredoxin" evidence="1">
    <location>
        <begin position="16"/>
        <end position="217"/>
    </location>
</feature>
<gene>
    <name evidence="2" type="ORF">CH338_24945</name>
</gene>
<sequence length="241" mass="26576">MTDTAPDAPVLTKMPIDVVSDVVCPWCFIGKRRLERALEAVPDIPVTVRWRAYFLNPWVPREGISRRTYLERKFGSVERYMANAPRMVAAAEAEGLVYAIDKMTWQPSTIDCHRLIKWAGAQQPALAGAMKQRLMELYFAEAANLSERDVLVQAAADVGLDPDVITSRLATDQDEAAVTAEAEAAQRAGVEGVPCFVFGGVLAVSGAQSPEYLSEAIRRAFDTFQQKVATGEIADPERRPY</sequence>
<dbReference type="EMBL" id="NPEU01000460">
    <property type="protein sequence ID" value="RAI31975.1"/>
    <property type="molecule type" value="Genomic_DNA"/>
</dbReference>
<proteinExistence type="predicted"/>
<dbReference type="Pfam" id="PF01323">
    <property type="entry name" value="DSBA"/>
    <property type="match status" value="1"/>
</dbReference>
<accession>A0A327K2P4</accession>
<dbReference type="InterPro" id="IPR001853">
    <property type="entry name" value="DSBA-like_thioredoxin_dom"/>
</dbReference>
<dbReference type="SUPFAM" id="SSF52833">
    <property type="entry name" value="Thioredoxin-like"/>
    <property type="match status" value="1"/>
</dbReference>
<dbReference type="InterPro" id="IPR036249">
    <property type="entry name" value="Thioredoxin-like_sf"/>
</dbReference>
<keyword evidence="3" id="KW-1185">Reference proteome</keyword>
<organism evidence="2 3">
    <name type="scientific">Rhodoplanes elegans</name>
    <dbReference type="NCBI Taxonomy" id="29408"/>
    <lineage>
        <taxon>Bacteria</taxon>
        <taxon>Pseudomonadati</taxon>
        <taxon>Pseudomonadota</taxon>
        <taxon>Alphaproteobacteria</taxon>
        <taxon>Hyphomicrobiales</taxon>
        <taxon>Nitrobacteraceae</taxon>
        <taxon>Rhodoplanes</taxon>
    </lineage>
</organism>
<dbReference type="Gene3D" id="3.40.30.10">
    <property type="entry name" value="Glutaredoxin"/>
    <property type="match status" value="1"/>
</dbReference>
<protein>
    <submittedName>
        <fullName evidence="2">Disulfide bond formation protein DsbA</fullName>
    </submittedName>
</protein>
<evidence type="ECO:0000313" key="3">
    <source>
        <dbReference type="Proteomes" id="UP000248863"/>
    </source>
</evidence>
<dbReference type="PANTHER" id="PTHR13887">
    <property type="entry name" value="GLUTATHIONE S-TRANSFERASE KAPPA"/>
    <property type="match status" value="1"/>
</dbReference>
<name>A0A327K2P4_9BRAD</name>
<reference evidence="2 3" key="1">
    <citation type="submission" date="2017-07" db="EMBL/GenBank/DDBJ databases">
        <title>Draft Genome Sequences of Select Purple Nonsulfur Bacteria.</title>
        <authorList>
            <person name="Lasarre B."/>
            <person name="Mckinlay J.B."/>
        </authorList>
    </citation>
    <scope>NUCLEOTIDE SEQUENCE [LARGE SCALE GENOMIC DNA]</scope>
    <source>
        <strain evidence="2 3">DSM 11907</strain>
    </source>
</reference>
<dbReference type="AlphaFoldDB" id="A0A327K2P4"/>
<dbReference type="CDD" id="cd03024">
    <property type="entry name" value="DsbA_FrnE"/>
    <property type="match status" value="1"/>
</dbReference>
<dbReference type="RefSeq" id="WP_111359760.1">
    <property type="nucleotide sequence ID" value="NZ_NHSK01000203.1"/>
</dbReference>
<evidence type="ECO:0000313" key="2">
    <source>
        <dbReference type="EMBL" id="RAI31975.1"/>
    </source>
</evidence>